<comment type="caution">
    <text evidence="8">The sequence shown here is derived from an EMBL/GenBank/DDBJ whole genome shotgun (WGS) entry which is preliminary data.</text>
</comment>
<name>A0A1F5RBT4_9BACT</name>
<dbReference type="GO" id="GO:0005886">
    <property type="term" value="C:plasma membrane"/>
    <property type="evidence" value="ECO:0007669"/>
    <property type="project" value="UniProtKB-SubCell"/>
</dbReference>
<dbReference type="PANTHER" id="PTHR33885">
    <property type="entry name" value="PHAGE SHOCK PROTEIN C"/>
    <property type="match status" value="1"/>
</dbReference>
<dbReference type="Pfam" id="PF04024">
    <property type="entry name" value="PspC"/>
    <property type="match status" value="1"/>
</dbReference>
<feature type="transmembrane region" description="Helical" evidence="6">
    <location>
        <begin position="34"/>
        <end position="56"/>
    </location>
</feature>
<keyword evidence="4 6" id="KW-1133">Transmembrane helix</keyword>
<evidence type="ECO:0000259" key="7">
    <source>
        <dbReference type="Pfam" id="PF04024"/>
    </source>
</evidence>
<keyword evidence="5 6" id="KW-0472">Membrane</keyword>
<evidence type="ECO:0000256" key="3">
    <source>
        <dbReference type="ARBA" id="ARBA00022692"/>
    </source>
</evidence>
<keyword evidence="2" id="KW-1003">Cell membrane</keyword>
<dbReference type="InterPro" id="IPR052027">
    <property type="entry name" value="PspC"/>
</dbReference>
<dbReference type="Proteomes" id="UP000177230">
    <property type="component" value="Unassembled WGS sequence"/>
</dbReference>
<sequence length="63" mass="6869">MAKRIYRSTRDRMLGGVCGGIGEYFDVDPTIVRLVAVVFALSGAGILAYIIAWIIIPDQPVVM</sequence>
<evidence type="ECO:0000313" key="9">
    <source>
        <dbReference type="Proteomes" id="UP000177230"/>
    </source>
</evidence>
<dbReference type="InterPro" id="IPR007168">
    <property type="entry name" value="Phageshock_PspC_N"/>
</dbReference>
<evidence type="ECO:0000256" key="4">
    <source>
        <dbReference type="ARBA" id="ARBA00022989"/>
    </source>
</evidence>
<evidence type="ECO:0000256" key="2">
    <source>
        <dbReference type="ARBA" id="ARBA00022475"/>
    </source>
</evidence>
<accession>A0A1F5RBT4</accession>
<feature type="domain" description="Phage shock protein PspC N-terminal" evidence="7">
    <location>
        <begin position="3"/>
        <end position="58"/>
    </location>
</feature>
<evidence type="ECO:0000256" key="5">
    <source>
        <dbReference type="ARBA" id="ARBA00023136"/>
    </source>
</evidence>
<protein>
    <submittedName>
        <fullName evidence="8">PspC domain-containing protein</fullName>
    </submittedName>
</protein>
<keyword evidence="3 6" id="KW-0812">Transmembrane</keyword>
<gene>
    <name evidence="8" type="ORF">A2024_02710</name>
</gene>
<dbReference type="PANTHER" id="PTHR33885:SF3">
    <property type="entry name" value="PHAGE SHOCK PROTEIN C"/>
    <property type="match status" value="1"/>
</dbReference>
<evidence type="ECO:0000256" key="6">
    <source>
        <dbReference type="SAM" id="Phobius"/>
    </source>
</evidence>
<reference evidence="8 9" key="1">
    <citation type="journal article" date="2016" name="Nat. Commun.">
        <title>Thousands of microbial genomes shed light on interconnected biogeochemical processes in an aquifer system.</title>
        <authorList>
            <person name="Anantharaman K."/>
            <person name="Brown C.T."/>
            <person name="Hug L.A."/>
            <person name="Sharon I."/>
            <person name="Castelle C.J."/>
            <person name="Probst A.J."/>
            <person name="Thomas B.C."/>
            <person name="Singh A."/>
            <person name="Wilkins M.J."/>
            <person name="Karaoz U."/>
            <person name="Brodie E.L."/>
            <person name="Williams K.H."/>
            <person name="Hubbard S.S."/>
            <person name="Banfield J.F."/>
        </authorList>
    </citation>
    <scope>NUCLEOTIDE SEQUENCE [LARGE SCALE GENOMIC DNA]</scope>
</reference>
<dbReference type="AlphaFoldDB" id="A0A1F5RBT4"/>
<evidence type="ECO:0000256" key="1">
    <source>
        <dbReference type="ARBA" id="ARBA00004162"/>
    </source>
</evidence>
<organism evidence="8 9">
    <name type="scientific">Candidatus Edwardsbacteria bacterium GWF2_54_11</name>
    <dbReference type="NCBI Taxonomy" id="1817851"/>
    <lineage>
        <taxon>Bacteria</taxon>
        <taxon>Candidatus Edwardsiibacteriota</taxon>
    </lineage>
</organism>
<evidence type="ECO:0000313" key="8">
    <source>
        <dbReference type="EMBL" id="OGF11920.1"/>
    </source>
</evidence>
<dbReference type="EMBL" id="MFFM01000034">
    <property type="protein sequence ID" value="OGF11920.1"/>
    <property type="molecule type" value="Genomic_DNA"/>
</dbReference>
<comment type="subcellular location">
    <subcellularLocation>
        <location evidence="1">Cell membrane</location>
        <topology evidence="1">Single-pass membrane protein</topology>
    </subcellularLocation>
</comment>
<proteinExistence type="predicted"/>